<dbReference type="AlphaFoldDB" id="A0AAP2GPC6"/>
<reference evidence="2 3" key="1">
    <citation type="submission" date="2021-05" db="EMBL/GenBank/DDBJ databases">
        <title>A Polyphasic approach of four new species of the genus Ohtaekwangia: Ohtaekwangia histidinii sp. nov., Ohtaekwangia cretensis sp. nov., Ohtaekwangia indiensis sp. nov., Ohtaekwangia reichenbachii sp. nov. from diverse environment.</title>
        <authorList>
            <person name="Octaviana S."/>
        </authorList>
    </citation>
    <scope>NUCLEOTIDE SEQUENCE [LARGE SCALE GENOMIC DNA]</scope>
    <source>
        <strain evidence="2 3">PWU4</strain>
    </source>
</reference>
<dbReference type="Proteomes" id="UP001319200">
    <property type="component" value="Unassembled WGS sequence"/>
</dbReference>
<feature type="compositionally biased region" description="Low complexity" evidence="1">
    <location>
        <begin position="1"/>
        <end position="11"/>
    </location>
</feature>
<evidence type="ECO:0000256" key="1">
    <source>
        <dbReference type="SAM" id="MobiDB-lite"/>
    </source>
</evidence>
<evidence type="ECO:0000313" key="2">
    <source>
        <dbReference type="EMBL" id="MBT1697810.1"/>
    </source>
</evidence>
<protein>
    <submittedName>
        <fullName evidence="2">Uncharacterized protein</fullName>
    </submittedName>
</protein>
<proteinExistence type="predicted"/>
<sequence>MAKTASKSAARAPKKSSAKPKTISSSEGQIEKASVEALKKLQALGIEQELQNDIEWCLGSYRADHNPVGLYAMAERALSVLKAEQAKKTKGVTAKLVSDLEKAVQSR</sequence>
<keyword evidence="3" id="KW-1185">Reference proteome</keyword>
<dbReference type="RefSeq" id="WP_254163681.1">
    <property type="nucleotide sequence ID" value="NZ_JAHESF010000011.1"/>
</dbReference>
<gene>
    <name evidence="2" type="ORF">KK083_13035</name>
</gene>
<evidence type="ECO:0000313" key="3">
    <source>
        <dbReference type="Proteomes" id="UP001319200"/>
    </source>
</evidence>
<accession>A0AAP2GPC6</accession>
<organism evidence="2 3">
    <name type="scientific">Chryseosolibacter histidini</name>
    <dbReference type="NCBI Taxonomy" id="2782349"/>
    <lineage>
        <taxon>Bacteria</taxon>
        <taxon>Pseudomonadati</taxon>
        <taxon>Bacteroidota</taxon>
        <taxon>Cytophagia</taxon>
        <taxon>Cytophagales</taxon>
        <taxon>Chryseotaleaceae</taxon>
        <taxon>Chryseosolibacter</taxon>
    </lineage>
</organism>
<dbReference type="EMBL" id="JAHESF010000011">
    <property type="protein sequence ID" value="MBT1697810.1"/>
    <property type="molecule type" value="Genomic_DNA"/>
</dbReference>
<name>A0AAP2GPC6_9BACT</name>
<comment type="caution">
    <text evidence="2">The sequence shown here is derived from an EMBL/GenBank/DDBJ whole genome shotgun (WGS) entry which is preliminary data.</text>
</comment>
<feature type="region of interest" description="Disordered" evidence="1">
    <location>
        <begin position="1"/>
        <end position="30"/>
    </location>
</feature>